<evidence type="ECO:0000256" key="9">
    <source>
        <dbReference type="SAM" id="MobiDB-lite"/>
    </source>
</evidence>
<feature type="transmembrane region" description="Helical" evidence="10">
    <location>
        <begin position="73"/>
        <end position="94"/>
    </location>
</feature>
<comment type="function">
    <text evidence="7">Involved in cellular auxin homeostasis by regulating auxin metabolism. Regulates intracellular auxin accumulation at the endoplasmic reticulum and thus auxin availability for nuclear auxin signaling.</text>
</comment>
<keyword evidence="6" id="KW-0927">Auxin signaling pathway</keyword>
<evidence type="ECO:0000256" key="7">
    <source>
        <dbReference type="ARBA" id="ARBA00025100"/>
    </source>
</evidence>
<evidence type="ECO:0000256" key="5">
    <source>
        <dbReference type="ARBA" id="ARBA00023136"/>
    </source>
</evidence>
<name>A0A9Q0K5C1_9MAGN</name>
<dbReference type="Proteomes" id="UP001141806">
    <property type="component" value="Unassembled WGS sequence"/>
</dbReference>
<sequence>MGLLDLFVTASNPVLEVLLITALGSFLALDSVGILGEDARKHLNRVVFFVFNPALVASNLAKTLTYESMVKLWYMPLNILITFVTGSAFGWILIKITRPPSHLRGLILGCCAAGNLGNILVVIIPAVCREKGSPFGAPDVCSTYGLAYSSLSMAIGAIYLWSYVYNIVRISSKKHSSGIDDSTSNSSEEPSKVLNGSCEEPLLLKDLPISDNHADQFALPCTSLEARPQDPISKFKQYLKMLSGKINLKTLFAPSTTGVIIGFLVGLIPQIRWLLIGESAPLHVIEESAYLVGEGAIPALTLILGGNLLRGLQGSDIHVSLIVGIIVIRYIALPLLGIFIIKGALHLGLVHPDPLYIFVLLLQFAVPPAMNIGTMTQLFGAGERECSVILLWAYGLASISLTIWSTIFMWLVA</sequence>
<dbReference type="GO" id="GO:0009734">
    <property type="term" value="P:auxin-activated signaling pathway"/>
    <property type="evidence" value="ECO:0007669"/>
    <property type="project" value="UniProtKB-KW"/>
</dbReference>
<keyword evidence="5 10" id="KW-0472">Membrane</keyword>
<evidence type="ECO:0000256" key="3">
    <source>
        <dbReference type="ARBA" id="ARBA00022692"/>
    </source>
</evidence>
<keyword evidence="12" id="KW-1185">Reference proteome</keyword>
<dbReference type="GO" id="GO:0005789">
    <property type="term" value="C:endoplasmic reticulum membrane"/>
    <property type="evidence" value="ECO:0007669"/>
    <property type="project" value="UniProtKB-SubCell"/>
</dbReference>
<dbReference type="InterPro" id="IPR004776">
    <property type="entry name" value="Mem_transp_PIN-like"/>
</dbReference>
<evidence type="ECO:0000256" key="6">
    <source>
        <dbReference type="ARBA" id="ARBA00023294"/>
    </source>
</evidence>
<comment type="similarity">
    <text evidence="8">Belongs to the auxin efflux carrier (TC 2.A.69.2) family.</text>
</comment>
<gene>
    <name evidence="11" type="ORF">NE237_023361</name>
</gene>
<feature type="transmembrane region" description="Helical" evidence="10">
    <location>
        <begin position="321"/>
        <end position="343"/>
    </location>
</feature>
<feature type="transmembrane region" description="Helical" evidence="10">
    <location>
        <begin position="147"/>
        <end position="168"/>
    </location>
</feature>
<feature type="transmembrane region" description="Helical" evidence="10">
    <location>
        <begin position="246"/>
        <end position="268"/>
    </location>
</feature>
<evidence type="ECO:0000256" key="1">
    <source>
        <dbReference type="ARBA" id="ARBA00004477"/>
    </source>
</evidence>
<organism evidence="11 12">
    <name type="scientific">Protea cynaroides</name>
    <dbReference type="NCBI Taxonomy" id="273540"/>
    <lineage>
        <taxon>Eukaryota</taxon>
        <taxon>Viridiplantae</taxon>
        <taxon>Streptophyta</taxon>
        <taxon>Embryophyta</taxon>
        <taxon>Tracheophyta</taxon>
        <taxon>Spermatophyta</taxon>
        <taxon>Magnoliopsida</taxon>
        <taxon>Proteales</taxon>
        <taxon>Proteaceae</taxon>
        <taxon>Protea</taxon>
    </lineage>
</organism>
<reference evidence="11" key="1">
    <citation type="journal article" date="2023" name="Plant J.">
        <title>The genome of the king protea, Protea cynaroides.</title>
        <authorList>
            <person name="Chang J."/>
            <person name="Duong T.A."/>
            <person name="Schoeman C."/>
            <person name="Ma X."/>
            <person name="Roodt D."/>
            <person name="Barker N."/>
            <person name="Li Z."/>
            <person name="Van de Peer Y."/>
            <person name="Mizrachi E."/>
        </authorList>
    </citation>
    <scope>NUCLEOTIDE SEQUENCE</scope>
    <source>
        <tissue evidence="11">Young leaves</tissue>
    </source>
</reference>
<evidence type="ECO:0000256" key="8">
    <source>
        <dbReference type="ARBA" id="ARBA00025752"/>
    </source>
</evidence>
<keyword evidence="3 10" id="KW-0812">Transmembrane</keyword>
<keyword evidence="2" id="KW-0813">Transport</keyword>
<evidence type="ECO:0008006" key="13">
    <source>
        <dbReference type="Google" id="ProtNLM"/>
    </source>
</evidence>
<dbReference type="OrthoDB" id="191139at2759"/>
<comment type="caution">
    <text evidence="11">The sequence shown here is derived from an EMBL/GenBank/DDBJ whole genome shotgun (WGS) entry which is preliminary data.</text>
</comment>
<feature type="transmembrane region" description="Helical" evidence="10">
    <location>
        <begin position="106"/>
        <end position="127"/>
    </location>
</feature>
<keyword evidence="4 10" id="KW-1133">Transmembrane helix</keyword>
<dbReference type="EMBL" id="JAMYWD010000008">
    <property type="protein sequence ID" value="KAJ4963422.1"/>
    <property type="molecule type" value="Genomic_DNA"/>
</dbReference>
<comment type="subcellular location">
    <subcellularLocation>
        <location evidence="1">Endoplasmic reticulum membrane</location>
        <topology evidence="1">Multi-pass membrane protein</topology>
    </subcellularLocation>
</comment>
<evidence type="ECO:0000256" key="4">
    <source>
        <dbReference type="ARBA" id="ARBA00022989"/>
    </source>
</evidence>
<evidence type="ECO:0000256" key="2">
    <source>
        <dbReference type="ARBA" id="ARBA00022448"/>
    </source>
</evidence>
<evidence type="ECO:0000256" key="10">
    <source>
        <dbReference type="SAM" id="Phobius"/>
    </source>
</evidence>
<feature type="transmembrane region" description="Helical" evidence="10">
    <location>
        <begin position="288"/>
        <end position="309"/>
    </location>
</feature>
<dbReference type="Pfam" id="PF03547">
    <property type="entry name" value="Mem_trans"/>
    <property type="match status" value="1"/>
</dbReference>
<feature type="transmembrane region" description="Helical" evidence="10">
    <location>
        <begin position="14"/>
        <end position="36"/>
    </location>
</feature>
<evidence type="ECO:0000313" key="11">
    <source>
        <dbReference type="EMBL" id="KAJ4963422.1"/>
    </source>
</evidence>
<evidence type="ECO:0000313" key="12">
    <source>
        <dbReference type="Proteomes" id="UP001141806"/>
    </source>
</evidence>
<dbReference type="InterPro" id="IPR045033">
    <property type="entry name" value="PILS1/3/4/5/7"/>
</dbReference>
<accession>A0A9Q0K5C1</accession>
<feature type="transmembrane region" description="Helical" evidence="10">
    <location>
        <begin position="388"/>
        <end position="412"/>
    </location>
</feature>
<proteinExistence type="inferred from homology"/>
<feature type="region of interest" description="Disordered" evidence="9">
    <location>
        <begin position="175"/>
        <end position="194"/>
    </location>
</feature>
<protein>
    <recommendedName>
        <fullName evidence="13">Protein PIN-LIKES 3-like</fullName>
    </recommendedName>
</protein>
<dbReference type="PANTHER" id="PTHR31651">
    <property type="match status" value="1"/>
</dbReference>
<dbReference type="GO" id="GO:0080162">
    <property type="term" value="P:endoplasmic reticulum to cytosol auxin transport"/>
    <property type="evidence" value="ECO:0007669"/>
    <property type="project" value="InterPro"/>
</dbReference>
<dbReference type="PANTHER" id="PTHR31651:SF33">
    <property type="entry name" value="PROTEIN PIN-LIKES 1"/>
    <property type="match status" value="1"/>
</dbReference>
<feature type="transmembrane region" description="Helical" evidence="10">
    <location>
        <begin position="355"/>
        <end position="376"/>
    </location>
</feature>
<dbReference type="AlphaFoldDB" id="A0A9Q0K5C1"/>